<protein>
    <recommendedName>
        <fullName evidence="3">RNA signal recognition particle</fullName>
    </recommendedName>
</protein>
<evidence type="ECO:0000313" key="2">
    <source>
        <dbReference type="Proteomes" id="UP000176568"/>
    </source>
</evidence>
<dbReference type="Gene3D" id="3.30.70.100">
    <property type="match status" value="1"/>
</dbReference>
<dbReference type="InterPro" id="IPR009874">
    <property type="entry name" value="DUF1428"/>
</dbReference>
<dbReference type="AlphaFoldDB" id="A0A1F4Y2E4"/>
<organism evidence="1 2">
    <name type="scientific">Candidatus Adlerbacteria bacterium RIFOXYC1_FULL_48_26</name>
    <dbReference type="NCBI Taxonomy" id="1797247"/>
    <lineage>
        <taxon>Bacteria</taxon>
        <taxon>Candidatus Adleribacteriota</taxon>
    </lineage>
</organism>
<name>A0A1F4Y2E4_9BACT</name>
<evidence type="ECO:0008006" key="3">
    <source>
        <dbReference type="Google" id="ProtNLM"/>
    </source>
</evidence>
<dbReference type="Proteomes" id="UP000176568">
    <property type="component" value="Unassembled WGS sequence"/>
</dbReference>
<dbReference type="STRING" id="1797247.A2419_01245"/>
<dbReference type="EMBL" id="MEXB01000012">
    <property type="protein sequence ID" value="OGC88147.1"/>
    <property type="molecule type" value="Genomic_DNA"/>
</dbReference>
<dbReference type="InterPro" id="IPR011008">
    <property type="entry name" value="Dimeric_a/b-barrel"/>
</dbReference>
<gene>
    <name evidence="1" type="ORF">A2419_01245</name>
</gene>
<evidence type="ECO:0000313" key="1">
    <source>
        <dbReference type="EMBL" id="OGC88147.1"/>
    </source>
</evidence>
<accession>A0A1F4Y2E4</accession>
<comment type="caution">
    <text evidence="1">The sequence shown here is derived from an EMBL/GenBank/DDBJ whole genome shotgun (WGS) entry which is preliminary data.</text>
</comment>
<dbReference type="Pfam" id="PF07237">
    <property type="entry name" value="DUF1428"/>
    <property type="match status" value="1"/>
</dbReference>
<dbReference type="SUPFAM" id="SSF54909">
    <property type="entry name" value="Dimeric alpha+beta barrel"/>
    <property type="match status" value="1"/>
</dbReference>
<dbReference type="PIRSF" id="PIRSF007028">
    <property type="entry name" value="UCP007028"/>
    <property type="match status" value="1"/>
</dbReference>
<sequence length="118" mass="13672">MATYVDGFVFAVPKTKRAAYKKIAKEAAVVWKKFGALDYKECRADDVKPKFVTFTFPTMAKAKPSEEVWFSFIVFKSKKHRNEVNKKVMAEFEKKGEMPDMPFDMKRFAYGGFTTEVE</sequence>
<reference evidence="1 2" key="1">
    <citation type="journal article" date="2016" name="Nat. Commun.">
        <title>Thousands of microbial genomes shed light on interconnected biogeochemical processes in an aquifer system.</title>
        <authorList>
            <person name="Anantharaman K."/>
            <person name="Brown C.T."/>
            <person name="Hug L.A."/>
            <person name="Sharon I."/>
            <person name="Castelle C.J."/>
            <person name="Probst A.J."/>
            <person name="Thomas B.C."/>
            <person name="Singh A."/>
            <person name="Wilkins M.J."/>
            <person name="Karaoz U."/>
            <person name="Brodie E.L."/>
            <person name="Williams K.H."/>
            <person name="Hubbard S.S."/>
            <person name="Banfield J.F."/>
        </authorList>
    </citation>
    <scope>NUCLEOTIDE SEQUENCE [LARGE SCALE GENOMIC DNA]</scope>
</reference>
<proteinExistence type="predicted"/>